<keyword evidence="1" id="KW-0067">ATP-binding</keyword>
<comment type="catalytic activity">
    <reaction evidence="1">
        <text>shikimate + ATP = 3-phosphoshikimate + ADP + H(+)</text>
        <dbReference type="Rhea" id="RHEA:13121"/>
        <dbReference type="ChEBI" id="CHEBI:15378"/>
        <dbReference type="ChEBI" id="CHEBI:30616"/>
        <dbReference type="ChEBI" id="CHEBI:36208"/>
        <dbReference type="ChEBI" id="CHEBI:145989"/>
        <dbReference type="ChEBI" id="CHEBI:456216"/>
        <dbReference type="EC" id="2.7.1.71"/>
    </reaction>
</comment>
<dbReference type="InterPro" id="IPR031322">
    <property type="entry name" value="Shikimate/glucono_kinase"/>
</dbReference>
<dbReference type="STRING" id="45065.Lgee_0511"/>
<comment type="caution">
    <text evidence="1">Lacks conserved residue(s) required for the propagation of feature annotation.</text>
</comment>
<proteinExistence type="inferred from homology"/>
<dbReference type="GO" id="GO:0005524">
    <property type="term" value="F:ATP binding"/>
    <property type="evidence" value="ECO:0007669"/>
    <property type="project" value="UniProtKB-UniRule"/>
</dbReference>
<dbReference type="Pfam" id="PF01202">
    <property type="entry name" value="SKI"/>
    <property type="match status" value="1"/>
</dbReference>
<comment type="similarity">
    <text evidence="1">Belongs to the shikimate kinase family.</text>
</comment>
<dbReference type="GO" id="GO:0009423">
    <property type="term" value="P:chorismate biosynthetic process"/>
    <property type="evidence" value="ECO:0007669"/>
    <property type="project" value="UniProtKB-UniRule"/>
</dbReference>
<dbReference type="GO" id="GO:0006355">
    <property type="term" value="P:regulation of DNA-templated transcription"/>
    <property type="evidence" value="ECO:0007669"/>
    <property type="project" value="InterPro"/>
</dbReference>
<organism evidence="3 4">
    <name type="scientific">Legionella geestiana</name>
    <dbReference type="NCBI Taxonomy" id="45065"/>
    <lineage>
        <taxon>Bacteria</taxon>
        <taxon>Pseudomonadati</taxon>
        <taxon>Pseudomonadota</taxon>
        <taxon>Gammaproteobacteria</taxon>
        <taxon>Legionellales</taxon>
        <taxon>Legionellaceae</taxon>
        <taxon>Legionella</taxon>
    </lineage>
</organism>
<dbReference type="SMART" id="SM00421">
    <property type="entry name" value="HTH_LUXR"/>
    <property type="match status" value="1"/>
</dbReference>
<dbReference type="CDD" id="cd06170">
    <property type="entry name" value="LuxR_C_like"/>
    <property type="match status" value="1"/>
</dbReference>
<dbReference type="AlphaFoldDB" id="A0A0W0U6M2"/>
<dbReference type="SUPFAM" id="SSF46894">
    <property type="entry name" value="C-terminal effector domain of the bipartite response regulators"/>
    <property type="match status" value="1"/>
</dbReference>
<dbReference type="GO" id="GO:0005737">
    <property type="term" value="C:cytoplasm"/>
    <property type="evidence" value="ECO:0007669"/>
    <property type="project" value="UniProtKB-SubCell"/>
</dbReference>
<dbReference type="Gene3D" id="3.40.50.300">
    <property type="entry name" value="P-loop containing nucleotide triphosphate hydrolases"/>
    <property type="match status" value="1"/>
</dbReference>
<dbReference type="GO" id="GO:0008652">
    <property type="term" value="P:amino acid biosynthetic process"/>
    <property type="evidence" value="ECO:0007669"/>
    <property type="project" value="UniProtKB-KW"/>
</dbReference>
<comment type="subunit">
    <text evidence="1">Monomer.</text>
</comment>
<dbReference type="InterPro" id="IPR000792">
    <property type="entry name" value="Tscrpt_reg_LuxR_C"/>
</dbReference>
<dbReference type="GO" id="GO:0003677">
    <property type="term" value="F:DNA binding"/>
    <property type="evidence" value="ECO:0007669"/>
    <property type="project" value="InterPro"/>
</dbReference>
<name>A0A0W0U6M2_9GAMM</name>
<protein>
    <recommendedName>
        <fullName evidence="1">Shikimate kinase</fullName>
        <shortName evidence="1">SK</shortName>
        <ecNumber evidence="1">2.7.1.71</ecNumber>
    </recommendedName>
</protein>
<reference evidence="3 4" key="1">
    <citation type="submission" date="2015-11" db="EMBL/GenBank/DDBJ databases">
        <title>Genomic analysis of 38 Legionella species identifies large and diverse effector repertoires.</title>
        <authorList>
            <person name="Burstein D."/>
            <person name="Amaro F."/>
            <person name="Zusman T."/>
            <person name="Lifshitz Z."/>
            <person name="Cohen O."/>
            <person name="Gilbert J.A."/>
            <person name="Pupko T."/>
            <person name="Shuman H.A."/>
            <person name="Segal G."/>
        </authorList>
    </citation>
    <scope>NUCLEOTIDE SEQUENCE [LARGE SCALE GENOMIC DNA]</scope>
    <source>
        <strain evidence="3 4">ATCC 49504</strain>
    </source>
</reference>
<keyword evidence="1" id="KW-0808">Transferase</keyword>
<keyword evidence="1" id="KW-0963">Cytoplasm</keyword>
<dbReference type="InterPro" id="IPR016032">
    <property type="entry name" value="Sig_transdc_resp-reg_C-effctor"/>
</dbReference>
<feature type="binding site" evidence="1">
    <location>
        <position position="18"/>
    </location>
    <ligand>
        <name>Mg(2+)</name>
        <dbReference type="ChEBI" id="CHEBI:18420"/>
    </ligand>
</feature>
<dbReference type="Pfam" id="PF00196">
    <property type="entry name" value="GerE"/>
    <property type="match status" value="1"/>
</dbReference>
<evidence type="ECO:0000313" key="4">
    <source>
        <dbReference type="Proteomes" id="UP000054785"/>
    </source>
</evidence>
<evidence type="ECO:0000313" key="3">
    <source>
        <dbReference type="EMBL" id="KTD03698.1"/>
    </source>
</evidence>
<feature type="binding site" evidence="1">
    <location>
        <begin position="14"/>
        <end position="19"/>
    </location>
    <ligand>
        <name>ATP</name>
        <dbReference type="ChEBI" id="CHEBI:30616"/>
    </ligand>
</feature>
<keyword evidence="4" id="KW-1185">Reference proteome</keyword>
<dbReference type="RefSeq" id="WP_028386521.1">
    <property type="nucleotide sequence ID" value="NZ_CAAAHN010000018.1"/>
</dbReference>
<comment type="cofactor">
    <cofactor evidence="1">
        <name>Mg(2+)</name>
        <dbReference type="ChEBI" id="CHEBI:18420"/>
    </cofactor>
    <text evidence="1">Binds 1 Mg(2+) ion per subunit.</text>
</comment>
<dbReference type="EMBL" id="LNYC01000010">
    <property type="protein sequence ID" value="KTD03698.1"/>
    <property type="molecule type" value="Genomic_DNA"/>
</dbReference>
<comment type="caution">
    <text evidence="3">The sequence shown here is derived from an EMBL/GenBank/DDBJ whole genome shotgun (WGS) entry which is preliminary data.</text>
</comment>
<dbReference type="GO" id="GO:0009073">
    <property type="term" value="P:aromatic amino acid family biosynthetic process"/>
    <property type="evidence" value="ECO:0007669"/>
    <property type="project" value="UniProtKB-KW"/>
</dbReference>
<dbReference type="Proteomes" id="UP000054785">
    <property type="component" value="Unassembled WGS sequence"/>
</dbReference>
<dbReference type="GO" id="GO:0000287">
    <property type="term" value="F:magnesium ion binding"/>
    <property type="evidence" value="ECO:0007669"/>
    <property type="project" value="UniProtKB-UniRule"/>
</dbReference>
<feature type="binding site" evidence="1">
    <location>
        <position position="36"/>
    </location>
    <ligand>
        <name>substrate</name>
    </ligand>
</feature>
<dbReference type="Gene3D" id="1.10.10.10">
    <property type="entry name" value="Winged helix-like DNA-binding domain superfamily/Winged helix DNA-binding domain"/>
    <property type="match status" value="1"/>
</dbReference>
<dbReference type="PRINTS" id="PR01100">
    <property type="entry name" value="SHIKIMTKNASE"/>
</dbReference>
<keyword evidence="1" id="KW-0460">Magnesium</keyword>
<evidence type="ECO:0000256" key="1">
    <source>
        <dbReference type="HAMAP-Rule" id="MF_00109"/>
    </source>
</evidence>
<keyword evidence="1" id="KW-0028">Amino-acid biosynthesis</keyword>
<feature type="binding site" evidence="1">
    <location>
        <position position="137"/>
    </location>
    <ligand>
        <name>substrate</name>
    </ligand>
</feature>
<dbReference type="SUPFAM" id="SSF52540">
    <property type="entry name" value="P-loop containing nucleoside triphosphate hydrolases"/>
    <property type="match status" value="1"/>
</dbReference>
<evidence type="ECO:0000259" key="2">
    <source>
        <dbReference type="PROSITE" id="PS50043"/>
    </source>
</evidence>
<comment type="function">
    <text evidence="1">Catalyzes the specific phosphorylation of the 3-hydroxyl group of shikimic acid using ATP as a cosubstrate.</text>
</comment>
<dbReference type="EC" id="2.7.1.71" evidence="1"/>
<comment type="subcellular location">
    <subcellularLocation>
        <location evidence="1">Cytoplasm</location>
    </subcellularLocation>
</comment>
<gene>
    <name evidence="1" type="primary">aroK</name>
    <name evidence="3" type="ORF">Lgee_0511</name>
</gene>
<accession>A0A0W0U6M2</accession>
<dbReference type="UniPathway" id="UPA00053">
    <property type="reaction ID" value="UER00088"/>
</dbReference>
<keyword evidence="1" id="KW-0479">Metal-binding</keyword>
<feature type="domain" description="HTH luxR-type" evidence="2">
    <location>
        <begin position="189"/>
        <end position="254"/>
    </location>
</feature>
<keyword evidence="1" id="KW-0057">Aromatic amino acid biosynthesis</keyword>
<dbReference type="HAMAP" id="MF_00109">
    <property type="entry name" value="Shikimate_kinase"/>
    <property type="match status" value="1"/>
</dbReference>
<dbReference type="InterPro" id="IPR036388">
    <property type="entry name" value="WH-like_DNA-bd_sf"/>
</dbReference>
<dbReference type="InterPro" id="IPR027417">
    <property type="entry name" value="P-loop_NTPase"/>
</dbReference>
<sequence length="254" mass="28719">MPPIERIIITGHPGTGKTLVARKLAEALGWEFINTDFELEHRSGRCIDDIMGTDHNNPFYQFERDMLAIQFEKKFCIINTDPHIICLESVRALLTNEFVVYLKADIPVQIERSQGHVPPLYPKADLPILFDKLHRQRDDLYEKNAALVIDTCDNAIEKHIRTIIEESGAKKNQNRNAAHESGIVLFHRLLHTPVELSCQQTKCLKLLAKGLSAKNIAKQLSISHRTVEGTLARIMEISGCTSSRELVSVYLSTP</sequence>
<dbReference type="InterPro" id="IPR000623">
    <property type="entry name" value="Shikimate_kinase/TSH1"/>
</dbReference>
<dbReference type="PATRIC" id="fig|45065.4.peg.547"/>
<keyword evidence="1" id="KW-0547">Nucleotide-binding</keyword>
<dbReference type="GO" id="GO:0004765">
    <property type="term" value="F:shikimate kinase activity"/>
    <property type="evidence" value="ECO:0007669"/>
    <property type="project" value="UniProtKB-UniRule"/>
</dbReference>
<keyword evidence="1 3" id="KW-0418">Kinase</keyword>
<dbReference type="PROSITE" id="PS50043">
    <property type="entry name" value="HTH_LUXR_2"/>
    <property type="match status" value="1"/>
</dbReference>
<comment type="pathway">
    <text evidence="1">Metabolic intermediate biosynthesis; chorismate biosynthesis; chorismate from D-erythrose 4-phosphate and phosphoenolpyruvate: step 5/7.</text>
</comment>